<protein>
    <submittedName>
        <fullName evidence="2">DUF1254 domain-containing protein</fullName>
    </submittedName>
</protein>
<dbReference type="RefSeq" id="WP_279250407.1">
    <property type="nucleotide sequence ID" value="NZ_SHNO01000001.1"/>
</dbReference>
<sequence>MKLLQWLLGIVVCAWAGQYVLALLLPYLAMEALYFLGDKRQGHNQLVVAAVPDENSRHVVRPSPDLLYASCIYNLKEGALTIEAPVPARYWSMQFYQMNTDNYAGITNQRAERDRVGSIANVTLISADQSPENYEGDVIQSPTSRGVVLLRASAMGDRSQQQAALDASICRPADP</sequence>
<evidence type="ECO:0000313" key="3">
    <source>
        <dbReference type="Proteomes" id="UP001143304"/>
    </source>
</evidence>
<dbReference type="EMBL" id="SHNO01000001">
    <property type="protein sequence ID" value="MCX2978714.1"/>
    <property type="molecule type" value="Genomic_DNA"/>
</dbReference>
<comment type="caution">
    <text evidence="2">The sequence shown here is derived from an EMBL/GenBank/DDBJ whole genome shotgun (WGS) entry which is preliminary data.</text>
</comment>
<accession>A0ABT3T8V0</accession>
<evidence type="ECO:0000313" key="2">
    <source>
        <dbReference type="EMBL" id="MCX2978714.1"/>
    </source>
</evidence>
<gene>
    <name evidence="2" type="ORF">EYC82_15210</name>
</gene>
<organism evidence="2 3">
    <name type="scientific">Candidatus Marimicrobium litorale</name>
    <dbReference type="NCBI Taxonomy" id="2518991"/>
    <lineage>
        <taxon>Bacteria</taxon>
        <taxon>Pseudomonadati</taxon>
        <taxon>Pseudomonadota</taxon>
        <taxon>Gammaproteobacteria</taxon>
        <taxon>Cellvibrionales</taxon>
        <taxon>Halieaceae</taxon>
        <taxon>Marimicrobium</taxon>
    </lineage>
</organism>
<dbReference type="SUPFAM" id="SSF160935">
    <property type="entry name" value="VPA0735-like"/>
    <property type="match status" value="1"/>
</dbReference>
<name>A0ABT3T8V0_9GAMM</name>
<dbReference type="InterPro" id="IPR037050">
    <property type="entry name" value="DUF1254_sf"/>
</dbReference>
<dbReference type="Gene3D" id="2.60.40.1610">
    <property type="entry name" value="Domain of unknown function DUF1254"/>
    <property type="match status" value="1"/>
</dbReference>
<evidence type="ECO:0000259" key="1">
    <source>
        <dbReference type="Pfam" id="PF06863"/>
    </source>
</evidence>
<reference evidence="2" key="1">
    <citation type="submission" date="2019-02" db="EMBL/GenBank/DDBJ databases">
        <authorList>
            <person name="Li S.-H."/>
        </authorList>
    </citation>
    <scope>NUCLEOTIDE SEQUENCE</scope>
    <source>
        <strain evidence="2">IMCC11814</strain>
    </source>
</reference>
<dbReference type="InterPro" id="IPR010679">
    <property type="entry name" value="DUF1254"/>
</dbReference>
<dbReference type="PANTHER" id="PTHR36509">
    <property type="entry name" value="BLL3101 PROTEIN"/>
    <property type="match status" value="1"/>
</dbReference>
<keyword evidence="3" id="KW-1185">Reference proteome</keyword>
<proteinExistence type="predicted"/>
<dbReference type="Pfam" id="PF06863">
    <property type="entry name" value="DUF1254"/>
    <property type="match status" value="1"/>
</dbReference>
<dbReference type="PANTHER" id="PTHR36509:SF2">
    <property type="entry name" value="BLL3101 PROTEIN"/>
    <property type="match status" value="1"/>
</dbReference>
<dbReference type="Proteomes" id="UP001143304">
    <property type="component" value="Unassembled WGS sequence"/>
</dbReference>
<feature type="domain" description="DUF1254" evidence="1">
    <location>
        <begin position="44"/>
        <end position="157"/>
    </location>
</feature>